<keyword evidence="3" id="KW-1185">Reference proteome</keyword>
<dbReference type="SUPFAM" id="SSF56112">
    <property type="entry name" value="Protein kinase-like (PK-like)"/>
    <property type="match status" value="1"/>
</dbReference>
<dbReference type="EMBL" id="JBHSQJ010000007">
    <property type="protein sequence ID" value="MFC5906120.1"/>
    <property type="molecule type" value="Genomic_DNA"/>
</dbReference>
<evidence type="ECO:0000313" key="2">
    <source>
        <dbReference type="EMBL" id="MFC5906120.1"/>
    </source>
</evidence>
<dbReference type="Gene3D" id="3.90.1200.10">
    <property type="match status" value="1"/>
</dbReference>
<gene>
    <name evidence="2" type="ORF">ACFP3V_02640</name>
</gene>
<dbReference type="InterPro" id="IPR002575">
    <property type="entry name" value="Aminoglycoside_PTrfase"/>
</dbReference>
<dbReference type="RefSeq" id="WP_380579219.1">
    <property type="nucleotide sequence ID" value="NZ_JBHSQJ010000007.1"/>
</dbReference>
<sequence>MQRLLAHLAEAGFTGAPRPHGLDGDTELVEFLPGEVGHDFGAPLVRSDAALVAAARLLRRLHDATADFPLRPEEDVWQLPVRTPVEVVCHGDAATYNTVFRDGLPVAFIDFDTAHPGPRLWDVAYTAYRFVPLYAPDAAEGPVPVPEARRRLRLFADGYGLSEQELRGLGKAVAERLEALVDFMHAEADAGHPAFARHVAEGHDLRYRTDARWALSQFSDLGYIP</sequence>
<protein>
    <submittedName>
        <fullName evidence="2">Phosphotransferase</fullName>
    </submittedName>
</protein>
<feature type="domain" description="Aminoglycoside phosphotransferase" evidence="1">
    <location>
        <begin position="82"/>
        <end position="141"/>
    </location>
</feature>
<evidence type="ECO:0000259" key="1">
    <source>
        <dbReference type="Pfam" id="PF01636"/>
    </source>
</evidence>
<comment type="caution">
    <text evidence="2">The sequence shown here is derived from an EMBL/GenBank/DDBJ whole genome shotgun (WGS) entry which is preliminary data.</text>
</comment>
<name>A0ABW1FUG0_9ACTN</name>
<dbReference type="Pfam" id="PF01636">
    <property type="entry name" value="APH"/>
    <property type="match status" value="2"/>
</dbReference>
<proteinExistence type="predicted"/>
<evidence type="ECO:0000313" key="3">
    <source>
        <dbReference type="Proteomes" id="UP001596174"/>
    </source>
</evidence>
<accession>A0ABW1FUG0</accession>
<reference evidence="3" key="1">
    <citation type="journal article" date="2019" name="Int. J. Syst. Evol. Microbiol.">
        <title>The Global Catalogue of Microorganisms (GCM) 10K type strain sequencing project: providing services to taxonomists for standard genome sequencing and annotation.</title>
        <authorList>
            <consortium name="The Broad Institute Genomics Platform"/>
            <consortium name="The Broad Institute Genome Sequencing Center for Infectious Disease"/>
            <person name="Wu L."/>
            <person name="Ma J."/>
        </authorList>
    </citation>
    <scope>NUCLEOTIDE SEQUENCE [LARGE SCALE GENOMIC DNA]</scope>
    <source>
        <strain evidence="3">JCM 4816</strain>
    </source>
</reference>
<organism evidence="2 3">
    <name type="scientific">Streptacidiphilus monticola</name>
    <dbReference type="NCBI Taxonomy" id="2161674"/>
    <lineage>
        <taxon>Bacteria</taxon>
        <taxon>Bacillati</taxon>
        <taxon>Actinomycetota</taxon>
        <taxon>Actinomycetes</taxon>
        <taxon>Kitasatosporales</taxon>
        <taxon>Streptomycetaceae</taxon>
        <taxon>Streptacidiphilus</taxon>
    </lineage>
</organism>
<dbReference type="Proteomes" id="UP001596174">
    <property type="component" value="Unassembled WGS sequence"/>
</dbReference>
<dbReference type="InterPro" id="IPR011009">
    <property type="entry name" value="Kinase-like_dom_sf"/>
</dbReference>
<feature type="domain" description="Aminoglycoside phosphotransferase" evidence="1">
    <location>
        <begin position="1"/>
        <end position="74"/>
    </location>
</feature>